<dbReference type="InterPro" id="IPR039657">
    <property type="entry name" value="Dimethylallyltransferase"/>
</dbReference>
<dbReference type="InterPro" id="IPR013087">
    <property type="entry name" value="Znf_C2H2_type"/>
</dbReference>
<keyword evidence="6" id="KW-0963">Cytoplasm</keyword>
<dbReference type="GO" id="GO:0006400">
    <property type="term" value="P:tRNA modification"/>
    <property type="evidence" value="ECO:0007669"/>
    <property type="project" value="TreeGrafter"/>
</dbReference>
<dbReference type="Pfam" id="PF12874">
    <property type="entry name" value="zf-met"/>
    <property type="match status" value="1"/>
</dbReference>
<dbReference type="EMBL" id="KN832888">
    <property type="protein sequence ID" value="KIM94926.1"/>
    <property type="molecule type" value="Genomic_DNA"/>
</dbReference>
<evidence type="ECO:0000256" key="6">
    <source>
        <dbReference type="PIRNR" id="PIRNR039110"/>
    </source>
</evidence>
<keyword evidence="3 6" id="KW-0547">Nucleotide-binding</keyword>
<dbReference type="SMART" id="SM00451">
    <property type="entry name" value="ZnF_U1"/>
    <property type="match status" value="1"/>
</dbReference>
<dbReference type="SUPFAM" id="SSF52540">
    <property type="entry name" value="P-loop containing nucleoside triphosphate hydrolases"/>
    <property type="match status" value="2"/>
</dbReference>
<evidence type="ECO:0000256" key="3">
    <source>
        <dbReference type="ARBA" id="ARBA00022741"/>
    </source>
</evidence>
<dbReference type="GO" id="GO:0003676">
    <property type="term" value="F:nucleic acid binding"/>
    <property type="evidence" value="ECO:0007669"/>
    <property type="project" value="InterPro"/>
</dbReference>
<dbReference type="InterPro" id="IPR027417">
    <property type="entry name" value="P-loop_NTPase"/>
</dbReference>
<dbReference type="Gene3D" id="3.40.50.300">
    <property type="entry name" value="P-loop containing nucleotide triphosphate hydrolases"/>
    <property type="match status" value="1"/>
</dbReference>
<dbReference type="PANTHER" id="PTHR11088">
    <property type="entry name" value="TRNA DIMETHYLALLYLTRANSFERASE"/>
    <property type="match status" value="1"/>
</dbReference>
<dbReference type="PANTHER" id="PTHR11088:SF89">
    <property type="entry name" value="TRNA DIMETHYLALLYLTRANSFERASE"/>
    <property type="match status" value="1"/>
</dbReference>
<feature type="compositionally biased region" description="Basic residues" evidence="9">
    <location>
        <begin position="435"/>
        <end position="451"/>
    </location>
</feature>
<dbReference type="GO" id="GO:0008270">
    <property type="term" value="F:zinc ion binding"/>
    <property type="evidence" value="ECO:0007669"/>
    <property type="project" value="UniProtKB-KW"/>
</dbReference>
<dbReference type="GO" id="GO:0005524">
    <property type="term" value="F:ATP binding"/>
    <property type="evidence" value="ECO:0007669"/>
    <property type="project" value="UniProtKB-UniRule"/>
</dbReference>
<feature type="region of interest" description="Disordered" evidence="9">
    <location>
        <begin position="194"/>
        <end position="218"/>
    </location>
</feature>
<accession>A0A0C3GXA7</accession>
<dbReference type="Gene3D" id="3.30.160.60">
    <property type="entry name" value="Classic Zinc Finger"/>
    <property type="match status" value="1"/>
</dbReference>
<comment type="catalytic activity">
    <reaction evidence="6 7">
        <text>adenosine(37) in tRNA + dimethylallyl diphosphate = N(6)-dimethylallyladenosine(37) in tRNA + diphosphate</text>
        <dbReference type="Rhea" id="RHEA:26482"/>
        <dbReference type="Rhea" id="RHEA-COMP:10162"/>
        <dbReference type="Rhea" id="RHEA-COMP:10375"/>
        <dbReference type="ChEBI" id="CHEBI:33019"/>
        <dbReference type="ChEBI" id="CHEBI:57623"/>
        <dbReference type="ChEBI" id="CHEBI:74411"/>
        <dbReference type="ChEBI" id="CHEBI:74415"/>
        <dbReference type="EC" id="2.5.1.75"/>
    </reaction>
</comment>
<keyword evidence="2 6" id="KW-0808">Transferase</keyword>
<keyword evidence="6 7" id="KW-0819">tRNA processing</keyword>
<dbReference type="Gene3D" id="1.10.20.140">
    <property type="match status" value="1"/>
</dbReference>
<feature type="region of interest" description="Disordered" evidence="9">
    <location>
        <begin position="435"/>
        <end position="471"/>
    </location>
</feature>
<feature type="compositionally biased region" description="Polar residues" evidence="9">
    <location>
        <begin position="452"/>
        <end position="464"/>
    </location>
</feature>
<feature type="domain" description="U1-type" evidence="10">
    <location>
        <begin position="412"/>
        <end position="446"/>
    </location>
</feature>
<keyword evidence="4" id="KW-0479">Metal-binding</keyword>
<dbReference type="FunFam" id="1.10.20.140:FF:000003">
    <property type="entry name" value="tRNA dimethylallyltransferase"/>
    <property type="match status" value="1"/>
</dbReference>
<evidence type="ECO:0000256" key="5">
    <source>
        <dbReference type="ARBA" id="ARBA00022840"/>
    </source>
</evidence>
<reference evidence="11 12" key="1">
    <citation type="submission" date="2014-04" db="EMBL/GenBank/DDBJ databases">
        <authorList>
            <consortium name="DOE Joint Genome Institute"/>
            <person name="Kuo A."/>
            <person name="Martino E."/>
            <person name="Perotto S."/>
            <person name="Kohler A."/>
            <person name="Nagy L.G."/>
            <person name="Floudas D."/>
            <person name="Copeland A."/>
            <person name="Barry K.W."/>
            <person name="Cichocki N."/>
            <person name="Veneault-Fourrey C."/>
            <person name="LaButti K."/>
            <person name="Lindquist E.A."/>
            <person name="Lipzen A."/>
            <person name="Lundell T."/>
            <person name="Morin E."/>
            <person name="Murat C."/>
            <person name="Sun H."/>
            <person name="Tunlid A."/>
            <person name="Henrissat B."/>
            <person name="Grigoriev I.V."/>
            <person name="Hibbett D.S."/>
            <person name="Martin F."/>
            <person name="Nordberg H.P."/>
            <person name="Cantor M.N."/>
            <person name="Hua S.X."/>
        </authorList>
    </citation>
    <scope>NUCLEOTIDE SEQUENCE [LARGE SCALE GENOMIC DNA]</scope>
    <source>
        <strain evidence="11 12">Zn</strain>
    </source>
</reference>
<keyword evidence="4" id="KW-0863">Zinc-finger</keyword>
<dbReference type="HOGENOM" id="CLU_032616_2_3_1"/>
<evidence type="ECO:0000313" key="12">
    <source>
        <dbReference type="Proteomes" id="UP000054321"/>
    </source>
</evidence>
<dbReference type="AlphaFoldDB" id="A0A0C3GXA7"/>
<dbReference type="SUPFAM" id="SSF57667">
    <property type="entry name" value="beta-beta-alpha zinc fingers"/>
    <property type="match status" value="1"/>
</dbReference>
<protein>
    <recommendedName>
        <fullName evidence="6 7">tRNA dimethylallyltransferase</fullName>
        <ecNumber evidence="6 7">2.5.1.75</ecNumber>
    </recommendedName>
</protein>
<keyword evidence="4" id="KW-0862">Zinc</keyword>
<dbReference type="GO" id="GO:0005739">
    <property type="term" value="C:mitochondrion"/>
    <property type="evidence" value="ECO:0007669"/>
    <property type="project" value="TreeGrafter"/>
</dbReference>
<evidence type="ECO:0000256" key="9">
    <source>
        <dbReference type="SAM" id="MobiDB-lite"/>
    </source>
</evidence>
<dbReference type="Pfam" id="PF01715">
    <property type="entry name" value="IPPT"/>
    <property type="match status" value="1"/>
</dbReference>
<gene>
    <name evidence="11" type="ORF">OIDMADRAFT_134981</name>
</gene>
<dbReference type="InterPro" id="IPR003604">
    <property type="entry name" value="Matrin/U1-like-C_Znf_C2H2"/>
</dbReference>
<dbReference type="HAMAP" id="MF_00185">
    <property type="entry name" value="IPP_trans"/>
    <property type="match status" value="1"/>
</dbReference>
<dbReference type="InterPro" id="IPR018022">
    <property type="entry name" value="IPT"/>
</dbReference>
<sequence>MARQPPKKPMLVIVGATGTGKSQLAVELATRFNGEIINGDAMQMYDGLPIITNKITQEEQNQIPHHLLGFIALDGEPWRVGLFKSRASQIIREIRSRGRLPILVGGTHYYTQSLLIEESLVAEQTDEGQQAPIELTNKEIAEKFPILNEPTETILERLREVDPVMASRWHPNDRRKIQRSLEIFLQTGKRASDVYSEQKRKRDLAKNPADSEGTGDVAELDVENTSPLVFWVHAEPETLKTRLNNRVDKMMQAGLLAEVKSMDNFLDERKDLGQGVDSSRGIWISIGWKEFEPYLSAIKASIESKERLGELLALSIEKTKAATRQYAQRQTRWIRLKLINGLSNQNLLDRLYLLDGTDLSRWMEAVSNPALEVTAKFLAGHELCDPSSLSETARKLLTPQRSYDLSDRRDLWVRHECEVCHTVCTTEEQWQGHIKGRAHRRGLKKQHKNIARSRSPSMDTQGAAAQNGVPG</sequence>
<organism evidence="11 12">
    <name type="scientific">Oidiodendron maius (strain Zn)</name>
    <dbReference type="NCBI Taxonomy" id="913774"/>
    <lineage>
        <taxon>Eukaryota</taxon>
        <taxon>Fungi</taxon>
        <taxon>Dikarya</taxon>
        <taxon>Ascomycota</taxon>
        <taxon>Pezizomycotina</taxon>
        <taxon>Leotiomycetes</taxon>
        <taxon>Leotiomycetes incertae sedis</taxon>
        <taxon>Myxotrichaceae</taxon>
        <taxon>Oidiodendron</taxon>
    </lineage>
</organism>
<comment type="function">
    <text evidence="6">Catalyzes the transfer of a dimethylallyl group onto the adenine at position 37.</text>
</comment>
<dbReference type="InParanoid" id="A0A0C3GXA7"/>
<dbReference type="PIRSF" id="PIRSF039110">
    <property type="entry name" value="IPP_transferase"/>
    <property type="match status" value="1"/>
</dbReference>
<dbReference type="Proteomes" id="UP000054321">
    <property type="component" value="Unassembled WGS sequence"/>
</dbReference>
<evidence type="ECO:0000256" key="7">
    <source>
        <dbReference type="RuleBase" id="RU003783"/>
    </source>
</evidence>
<dbReference type="InterPro" id="IPR036236">
    <property type="entry name" value="Znf_C2H2_sf"/>
</dbReference>
<reference evidence="12" key="2">
    <citation type="submission" date="2015-01" db="EMBL/GenBank/DDBJ databases">
        <title>Evolutionary Origins and Diversification of the Mycorrhizal Mutualists.</title>
        <authorList>
            <consortium name="DOE Joint Genome Institute"/>
            <consortium name="Mycorrhizal Genomics Consortium"/>
            <person name="Kohler A."/>
            <person name="Kuo A."/>
            <person name="Nagy L.G."/>
            <person name="Floudas D."/>
            <person name="Copeland A."/>
            <person name="Barry K.W."/>
            <person name="Cichocki N."/>
            <person name="Veneault-Fourrey C."/>
            <person name="LaButti K."/>
            <person name="Lindquist E.A."/>
            <person name="Lipzen A."/>
            <person name="Lundell T."/>
            <person name="Morin E."/>
            <person name="Murat C."/>
            <person name="Riley R."/>
            <person name="Ohm R."/>
            <person name="Sun H."/>
            <person name="Tunlid A."/>
            <person name="Henrissat B."/>
            <person name="Grigoriev I.V."/>
            <person name="Hibbett D.S."/>
            <person name="Martin F."/>
        </authorList>
    </citation>
    <scope>NUCLEOTIDE SEQUENCE [LARGE SCALE GENOMIC DNA]</scope>
    <source>
        <strain evidence="12">Zn</strain>
    </source>
</reference>
<evidence type="ECO:0000256" key="1">
    <source>
        <dbReference type="ARBA" id="ARBA00005842"/>
    </source>
</evidence>
<name>A0A0C3GXA7_OIDMZ</name>
<keyword evidence="12" id="KW-1185">Reference proteome</keyword>
<evidence type="ECO:0000256" key="4">
    <source>
        <dbReference type="ARBA" id="ARBA00022771"/>
    </source>
</evidence>
<proteinExistence type="inferred from homology"/>
<dbReference type="InterPro" id="IPR030666">
    <property type="entry name" value="IPP_transferase_euk"/>
</dbReference>
<evidence type="ECO:0000259" key="10">
    <source>
        <dbReference type="SMART" id="SM00451"/>
    </source>
</evidence>
<comment type="similarity">
    <text evidence="1 6 8">Belongs to the IPP transferase family.</text>
</comment>
<keyword evidence="5 6" id="KW-0067">ATP-binding</keyword>
<evidence type="ECO:0000256" key="2">
    <source>
        <dbReference type="ARBA" id="ARBA00022679"/>
    </source>
</evidence>
<dbReference type="NCBIfam" id="TIGR00174">
    <property type="entry name" value="miaA"/>
    <property type="match status" value="1"/>
</dbReference>
<dbReference type="STRING" id="913774.A0A0C3GXA7"/>
<dbReference type="FunCoup" id="A0A0C3GXA7">
    <property type="interactions" value="1023"/>
</dbReference>
<dbReference type="EC" id="2.5.1.75" evidence="6 7"/>
<evidence type="ECO:0000313" key="11">
    <source>
        <dbReference type="EMBL" id="KIM94926.1"/>
    </source>
</evidence>
<evidence type="ECO:0000256" key="8">
    <source>
        <dbReference type="RuleBase" id="RU003785"/>
    </source>
</evidence>
<dbReference type="GO" id="GO:0052381">
    <property type="term" value="F:tRNA dimethylallyltransferase activity"/>
    <property type="evidence" value="ECO:0007669"/>
    <property type="project" value="UniProtKB-UniRule"/>
</dbReference>
<dbReference type="OrthoDB" id="775260at2759"/>